<dbReference type="EC" id="5.3.3.1" evidence="11"/>
<keyword evidence="9" id="KW-0753">Steroid metabolism</keyword>
<dbReference type="InterPro" id="IPR007867">
    <property type="entry name" value="GMC_OxRtase_C"/>
</dbReference>
<dbReference type="Proteomes" id="UP000518300">
    <property type="component" value="Unassembled WGS sequence"/>
</dbReference>
<keyword evidence="19" id="KW-1185">Reference proteome</keyword>
<evidence type="ECO:0000313" key="19">
    <source>
        <dbReference type="Proteomes" id="UP000518300"/>
    </source>
</evidence>
<feature type="domain" description="Glucose-methanol-choline oxidoreductase N-terminal" evidence="16">
    <location>
        <begin position="91"/>
        <end position="292"/>
    </location>
</feature>
<dbReference type="SUPFAM" id="SSF51905">
    <property type="entry name" value="FAD/NAD(P)-binding domain"/>
    <property type="match status" value="1"/>
</dbReference>
<evidence type="ECO:0000256" key="14">
    <source>
        <dbReference type="ARBA" id="ARBA00049744"/>
    </source>
</evidence>
<name>A0A848LLN9_9BACT</name>
<evidence type="ECO:0000256" key="4">
    <source>
        <dbReference type="ARBA" id="ARBA00022630"/>
    </source>
</evidence>
<dbReference type="PANTHER" id="PTHR47470">
    <property type="entry name" value="CHOLESTEROL OXIDASE"/>
    <property type="match status" value="1"/>
</dbReference>
<keyword evidence="6" id="KW-0560">Oxidoreductase</keyword>
<keyword evidence="4" id="KW-0285">Flavoprotein</keyword>
<evidence type="ECO:0000313" key="18">
    <source>
        <dbReference type="EMBL" id="NMO18590.1"/>
    </source>
</evidence>
<keyword evidence="8" id="KW-1207">Sterol metabolism</keyword>
<dbReference type="AlphaFoldDB" id="A0A848LLN9"/>
<evidence type="ECO:0000256" key="15">
    <source>
        <dbReference type="ARBA" id="ARBA00049778"/>
    </source>
</evidence>
<dbReference type="InterPro" id="IPR036188">
    <property type="entry name" value="FAD/NAD-bd_sf"/>
</dbReference>
<dbReference type="GO" id="GO:0008203">
    <property type="term" value="P:cholesterol metabolic process"/>
    <property type="evidence" value="ECO:0007669"/>
    <property type="project" value="UniProtKB-KW"/>
</dbReference>
<evidence type="ECO:0000256" key="9">
    <source>
        <dbReference type="ARBA" id="ARBA00023221"/>
    </source>
</evidence>
<evidence type="ECO:0000256" key="1">
    <source>
        <dbReference type="ARBA" id="ARBA00001974"/>
    </source>
</evidence>
<dbReference type="InterPro" id="IPR052542">
    <property type="entry name" value="Cholesterol_Oxidase"/>
</dbReference>
<evidence type="ECO:0000256" key="13">
    <source>
        <dbReference type="ARBA" id="ARBA00049723"/>
    </source>
</evidence>
<dbReference type="Gene3D" id="3.50.50.60">
    <property type="entry name" value="FAD/NAD(P)-binding domain"/>
    <property type="match status" value="3"/>
</dbReference>
<proteinExistence type="inferred from homology"/>
<comment type="caution">
    <text evidence="18">The sequence shown here is derived from an EMBL/GenBank/DDBJ whole genome shotgun (WGS) entry which is preliminary data.</text>
</comment>
<comment type="cofactor">
    <cofactor evidence="1">
        <name>FAD</name>
        <dbReference type="ChEBI" id="CHEBI:57692"/>
    </cofactor>
</comment>
<dbReference type="EC" id="1.1.3.6" evidence="13"/>
<keyword evidence="3" id="KW-0153">Cholesterol metabolism</keyword>
<dbReference type="InterPro" id="IPR000172">
    <property type="entry name" value="GMC_OxRdtase_N"/>
</dbReference>
<reference evidence="18 19" key="1">
    <citation type="submission" date="2020-04" db="EMBL/GenBank/DDBJ databases">
        <title>Draft genome of Pyxidicoccus fallax type strain.</title>
        <authorList>
            <person name="Whitworth D.E."/>
        </authorList>
    </citation>
    <scope>NUCLEOTIDE SEQUENCE [LARGE SCALE GENOMIC DNA]</scope>
    <source>
        <strain evidence="18 19">DSM 14698</strain>
    </source>
</reference>
<accession>A0A848LLN9</accession>
<dbReference type="PANTHER" id="PTHR47470:SF1">
    <property type="entry name" value="FAD-DEPENDENT OXIDOREDUCTASE 2 FAD BINDING DOMAIN-CONTAINING PROTEIN"/>
    <property type="match status" value="1"/>
</dbReference>
<dbReference type="EMBL" id="JABBJJ010000143">
    <property type="protein sequence ID" value="NMO18590.1"/>
    <property type="molecule type" value="Genomic_DNA"/>
</dbReference>
<evidence type="ECO:0000256" key="11">
    <source>
        <dbReference type="ARBA" id="ARBA00038856"/>
    </source>
</evidence>
<evidence type="ECO:0000256" key="5">
    <source>
        <dbReference type="ARBA" id="ARBA00022827"/>
    </source>
</evidence>
<evidence type="ECO:0000256" key="2">
    <source>
        <dbReference type="ARBA" id="ARBA00010790"/>
    </source>
</evidence>
<feature type="domain" description="Glucose-methanol-choline oxidoreductase C-terminal" evidence="17">
    <location>
        <begin position="487"/>
        <end position="548"/>
    </location>
</feature>
<evidence type="ECO:0000256" key="6">
    <source>
        <dbReference type="ARBA" id="ARBA00023002"/>
    </source>
</evidence>
<dbReference type="Pfam" id="PF00732">
    <property type="entry name" value="GMC_oxred_N"/>
    <property type="match status" value="1"/>
</dbReference>
<comment type="pathway">
    <text evidence="12">Steroid metabolism; cholesterol degradation.</text>
</comment>
<comment type="similarity">
    <text evidence="2">Belongs to the GMC oxidoreductase family.</text>
</comment>
<organism evidence="18 19">
    <name type="scientific">Pyxidicoccus fallax</name>
    <dbReference type="NCBI Taxonomy" id="394095"/>
    <lineage>
        <taxon>Bacteria</taxon>
        <taxon>Pseudomonadati</taxon>
        <taxon>Myxococcota</taxon>
        <taxon>Myxococcia</taxon>
        <taxon>Myxococcales</taxon>
        <taxon>Cystobacterineae</taxon>
        <taxon>Myxococcaceae</taxon>
        <taxon>Pyxidicoccus</taxon>
    </lineage>
</organism>
<evidence type="ECO:0000256" key="10">
    <source>
        <dbReference type="ARBA" id="ARBA00023235"/>
    </source>
</evidence>
<dbReference type="GO" id="GO:0004769">
    <property type="term" value="F:steroid Delta-isomerase activity"/>
    <property type="evidence" value="ECO:0007669"/>
    <property type="project" value="UniProtKB-EC"/>
</dbReference>
<sequence length="780" mass="84860">MRRLSSPWSELESHYSVVVVGSGYGGAISASRLARAGQQVCLLERGRELLPGDYPRTESEFFKELQVHFDPSSGLEVGNPTGLFEVHRGGDVSVVNGCGLGGTSLINASVALRPDPRVFLDTRWPQALRDDAEGLLEDGFAWAEHMLRPLPYPESAPPLATLTALEQAAKKMGGTFRRPPLTVSFEPGVNPAGVRQPGCTLCGDCMTGCNVGAKNTVLMNYLPDAHRHGAKLFTEVGVRYLAHDGARWRVYYRPMNAGRERFDAPDLWVTADRVILAAGTMGTAEILLRSRALGLPLSKALGKRFSNNGDVMAFGYNTDVTVNGVGWGEKRPEHAEPVGPTISGIIDERATLLQEDGMVIENGAIPGALARPVAALLAAASAVSGEDTDRGLKDRMEEMARMAESALRGPYYGAMRNTQTFLVMSHDDGKGELRMEGDRVRVSWPDAGLQPVFTRVDERLRRATEALGGTFVRNPLWSKLTGHELLCTHPLGGCAMGERAEEGVVDHEGRVFAGESGTDVHDGLYISDGSVVPRPLGTNPLLTISAVAERCVALMARRNGWTVDYSPVPEAPAPRPPRPLSVQFTETMYGYISGAVDEDCLRAGDPARRDTSPFRFILTVEASDLDAVFADPLHTLSMSGCVQAPVLSSRPLTVEGGVLHLLTKDGSRPGGRRMRYQLPLVCESGERFFVDGYKDVCDDEGLDLWVDTTRLLVSVYRGKDASGPCIYRGFLRLNAKDFTVQLSTLRVQYARDAAQRLAALARFGRFFFGVLFDTYVRKAA</sequence>
<evidence type="ECO:0000256" key="7">
    <source>
        <dbReference type="ARBA" id="ARBA00023098"/>
    </source>
</evidence>
<evidence type="ECO:0000256" key="3">
    <source>
        <dbReference type="ARBA" id="ARBA00022548"/>
    </source>
</evidence>
<evidence type="ECO:0000259" key="16">
    <source>
        <dbReference type="Pfam" id="PF00732"/>
    </source>
</evidence>
<evidence type="ECO:0000256" key="12">
    <source>
        <dbReference type="ARBA" id="ARBA00049645"/>
    </source>
</evidence>
<dbReference type="Pfam" id="PF05199">
    <property type="entry name" value="GMC_oxred_C"/>
    <property type="match status" value="1"/>
</dbReference>
<evidence type="ECO:0000259" key="17">
    <source>
        <dbReference type="Pfam" id="PF05199"/>
    </source>
</evidence>
<dbReference type="RefSeq" id="WP_169347854.1">
    <property type="nucleotide sequence ID" value="NZ_JABBJJ010000143.1"/>
</dbReference>
<keyword evidence="5" id="KW-0274">FAD</keyword>
<gene>
    <name evidence="18" type="ORF">HG543_27550</name>
</gene>
<protein>
    <recommendedName>
        <fullName evidence="14">Cholesterol oxidase</fullName>
        <ecNumber evidence="13">1.1.3.6</ecNumber>
        <ecNumber evidence="11">5.3.3.1</ecNumber>
    </recommendedName>
    <alternativeName>
        <fullName evidence="15">Cholesterol isomerase</fullName>
    </alternativeName>
</protein>
<dbReference type="GO" id="GO:0016995">
    <property type="term" value="F:cholesterol oxidase activity"/>
    <property type="evidence" value="ECO:0007669"/>
    <property type="project" value="UniProtKB-EC"/>
</dbReference>
<dbReference type="GO" id="GO:0050660">
    <property type="term" value="F:flavin adenine dinucleotide binding"/>
    <property type="evidence" value="ECO:0007669"/>
    <property type="project" value="InterPro"/>
</dbReference>
<keyword evidence="7" id="KW-0443">Lipid metabolism</keyword>
<evidence type="ECO:0000256" key="8">
    <source>
        <dbReference type="ARBA" id="ARBA00023166"/>
    </source>
</evidence>
<keyword evidence="10" id="KW-0413">Isomerase</keyword>